<evidence type="ECO:0000313" key="3">
    <source>
        <dbReference type="Proteomes" id="UP000299102"/>
    </source>
</evidence>
<reference evidence="2 3" key="1">
    <citation type="journal article" date="2019" name="Commun. Biol.">
        <title>The bagworm genome reveals a unique fibroin gene that provides high tensile strength.</title>
        <authorList>
            <person name="Kono N."/>
            <person name="Nakamura H."/>
            <person name="Ohtoshi R."/>
            <person name="Tomita M."/>
            <person name="Numata K."/>
            <person name="Arakawa K."/>
        </authorList>
    </citation>
    <scope>NUCLEOTIDE SEQUENCE [LARGE SCALE GENOMIC DNA]</scope>
</reference>
<feature type="region of interest" description="Disordered" evidence="1">
    <location>
        <begin position="1"/>
        <end position="31"/>
    </location>
</feature>
<name>A0A4C1TXX0_EUMVA</name>
<proteinExistence type="predicted"/>
<comment type="caution">
    <text evidence="2">The sequence shown here is derived from an EMBL/GenBank/DDBJ whole genome shotgun (WGS) entry which is preliminary data.</text>
</comment>
<sequence>MHASAWRSEIGRQLTGHPRLPRVRMTSRTPSAINNAVEVAPDAHGGQRRPSCVRVLPNTRAVRRTLRAAPRTDLRIIVTTLSLLRPGYSQHQS</sequence>
<dbReference type="AlphaFoldDB" id="A0A4C1TXX0"/>
<evidence type="ECO:0000256" key="1">
    <source>
        <dbReference type="SAM" id="MobiDB-lite"/>
    </source>
</evidence>
<organism evidence="2 3">
    <name type="scientific">Eumeta variegata</name>
    <name type="common">Bagworm moth</name>
    <name type="synonym">Eumeta japonica</name>
    <dbReference type="NCBI Taxonomy" id="151549"/>
    <lineage>
        <taxon>Eukaryota</taxon>
        <taxon>Metazoa</taxon>
        <taxon>Ecdysozoa</taxon>
        <taxon>Arthropoda</taxon>
        <taxon>Hexapoda</taxon>
        <taxon>Insecta</taxon>
        <taxon>Pterygota</taxon>
        <taxon>Neoptera</taxon>
        <taxon>Endopterygota</taxon>
        <taxon>Lepidoptera</taxon>
        <taxon>Glossata</taxon>
        <taxon>Ditrysia</taxon>
        <taxon>Tineoidea</taxon>
        <taxon>Psychidae</taxon>
        <taxon>Oiketicinae</taxon>
        <taxon>Eumeta</taxon>
    </lineage>
</organism>
<dbReference type="Proteomes" id="UP000299102">
    <property type="component" value="Unassembled WGS sequence"/>
</dbReference>
<dbReference type="EMBL" id="BGZK01000102">
    <property type="protein sequence ID" value="GBP18867.1"/>
    <property type="molecule type" value="Genomic_DNA"/>
</dbReference>
<keyword evidence="3" id="KW-1185">Reference proteome</keyword>
<accession>A0A4C1TXX0</accession>
<gene>
    <name evidence="2" type="ORF">EVAR_20397_1</name>
</gene>
<protein>
    <submittedName>
        <fullName evidence="2">Uncharacterized protein</fullName>
    </submittedName>
</protein>
<evidence type="ECO:0000313" key="2">
    <source>
        <dbReference type="EMBL" id="GBP18867.1"/>
    </source>
</evidence>